<dbReference type="AlphaFoldDB" id="V8N5X7"/>
<dbReference type="PANTHER" id="PTHR16001:SF7">
    <property type="entry name" value="ECTO-NOX DISULFIDE-THIOL EXCHANGER 2"/>
    <property type="match status" value="1"/>
</dbReference>
<feature type="non-terminal residue" evidence="2">
    <location>
        <position position="161"/>
    </location>
</feature>
<evidence type="ECO:0000313" key="3">
    <source>
        <dbReference type="Proteomes" id="UP000018936"/>
    </source>
</evidence>
<keyword evidence="3" id="KW-1185">Reference proteome</keyword>
<protein>
    <submittedName>
        <fullName evidence="2">Ecto-NOX disulfide-thiol exchanger 2</fullName>
    </submittedName>
</protein>
<evidence type="ECO:0000313" key="2">
    <source>
        <dbReference type="EMBL" id="ETE57053.1"/>
    </source>
</evidence>
<feature type="compositionally biased region" description="Polar residues" evidence="1">
    <location>
        <begin position="28"/>
        <end position="37"/>
    </location>
</feature>
<feature type="region of interest" description="Disordered" evidence="1">
    <location>
        <begin position="1"/>
        <end position="60"/>
    </location>
</feature>
<dbReference type="GO" id="GO:0009897">
    <property type="term" value="C:external side of plasma membrane"/>
    <property type="evidence" value="ECO:0007669"/>
    <property type="project" value="InterPro"/>
</dbReference>
<reference evidence="2 3" key="1">
    <citation type="journal article" date="2013" name="Proc. Natl. Acad. Sci. U.S.A.">
        <title>The king cobra genome reveals dynamic gene evolution and adaptation in the snake venom system.</title>
        <authorList>
            <person name="Vonk F.J."/>
            <person name="Casewell N.R."/>
            <person name="Henkel C.V."/>
            <person name="Heimberg A.M."/>
            <person name="Jansen H.J."/>
            <person name="McCleary R.J."/>
            <person name="Kerkkamp H.M."/>
            <person name="Vos R.A."/>
            <person name="Guerreiro I."/>
            <person name="Calvete J.J."/>
            <person name="Wuster W."/>
            <person name="Woods A.E."/>
            <person name="Logan J.M."/>
            <person name="Harrison R.A."/>
            <person name="Castoe T.A."/>
            <person name="de Koning A.P."/>
            <person name="Pollock D.D."/>
            <person name="Yandell M."/>
            <person name="Calderon D."/>
            <person name="Renjifo C."/>
            <person name="Currier R.B."/>
            <person name="Salgado D."/>
            <person name="Pla D."/>
            <person name="Sanz L."/>
            <person name="Hyder A.S."/>
            <person name="Ribeiro J.M."/>
            <person name="Arntzen J.W."/>
            <person name="van den Thillart G.E."/>
            <person name="Boetzer M."/>
            <person name="Pirovano W."/>
            <person name="Dirks R.P."/>
            <person name="Spaink H.P."/>
            <person name="Duboule D."/>
            <person name="McGlinn E."/>
            <person name="Kini R.M."/>
            <person name="Richardson M.K."/>
        </authorList>
    </citation>
    <scope>NUCLEOTIDE SEQUENCE</scope>
    <source>
        <tissue evidence="2">Blood</tissue>
    </source>
</reference>
<dbReference type="OrthoDB" id="10039782at2759"/>
<dbReference type="EMBL" id="AZIM01010144">
    <property type="protein sequence ID" value="ETE57053.1"/>
    <property type="molecule type" value="Genomic_DNA"/>
</dbReference>
<dbReference type="InterPro" id="IPR038876">
    <property type="entry name" value="ENOX"/>
</dbReference>
<dbReference type="PANTHER" id="PTHR16001">
    <property type="entry name" value="ECTO-NOX DISULFIDE-THIOL EXCHANGER"/>
    <property type="match status" value="1"/>
</dbReference>
<dbReference type="GO" id="GO:0016491">
    <property type="term" value="F:oxidoreductase activity"/>
    <property type="evidence" value="ECO:0007669"/>
    <property type="project" value="InterPro"/>
</dbReference>
<comment type="caution">
    <text evidence="2">The sequence shown here is derived from an EMBL/GenBank/DDBJ whole genome shotgun (WGS) entry which is preliminary data.</text>
</comment>
<accession>V8N5X7</accession>
<dbReference type="GO" id="GO:0007624">
    <property type="term" value="P:ultradian rhythm"/>
    <property type="evidence" value="ECO:0007669"/>
    <property type="project" value="InterPro"/>
</dbReference>
<feature type="non-terminal residue" evidence="2">
    <location>
        <position position="1"/>
    </location>
</feature>
<gene>
    <name evidence="2" type="primary">ENOX2</name>
    <name evidence="2" type="ORF">L345_17235</name>
</gene>
<feature type="compositionally biased region" description="Basic and acidic residues" evidence="1">
    <location>
        <begin position="9"/>
        <end position="24"/>
    </location>
</feature>
<proteinExistence type="predicted"/>
<name>V8N5X7_OPHHA</name>
<dbReference type="Proteomes" id="UP000018936">
    <property type="component" value="Unassembled WGS sequence"/>
</dbReference>
<sequence length="161" mass="17179">MWLEVQGTEGKRQVDSEPGGHQERGLNQLPSDLGSNQPLPPNSRAGFAENGGKANPKRERINLLPDNIQTLSLDSSSMDLGMSDPTAWTTAMNNLGMAPMGMTTDPPLPNFDPALGMMTGIPPLNPLMPGLGIVPPPILSDMPMAKEIVHCKSCTLFPPNP</sequence>
<organism evidence="2 3">
    <name type="scientific">Ophiophagus hannah</name>
    <name type="common">King cobra</name>
    <name type="synonym">Naja hannah</name>
    <dbReference type="NCBI Taxonomy" id="8665"/>
    <lineage>
        <taxon>Eukaryota</taxon>
        <taxon>Metazoa</taxon>
        <taxon>Chordata</taxon>
        <taxon>Craniata</taxon>
        <taxon>Vertebrata</taxon>
        <taxon>Euteleostomi</taxon>
        <taxon>Lepidosauria</taxon>
        <taxon>Squamata</taxon>
        <taxon>Bifurcata</taxon>
        <taxon>Unidentata</taxon>
        <taxon>Episquamata</taxon>
        <taxon>Toxicofera</taxon>
        <taxon>Serpentes</taxon>
        <taxon>Colubroidea</taxon>
        <taxon>Elapidae</taxon>
        <taxon>Elapinae</taxon>
        <taxon>Ophiophagus</taxon>
    </lineage>
</organism>
<evidence type="ECO:0000256" key="1">
    <source>
        <dbReference type="SAM" id="MobiDB-lite"/>
    </source>
</evidence>